<evidence type="ECO:0000313" key="1">
    <source>
        <dbReference type="EMBL" id="MPC36730.1"/>
    </source>
</evidence>
<keyword evidence="2" id="KW-1185">Reference proteome</keyword>
<sequence>MRPRFSTEAVVDVIHIERHLLGRICLSDHALHIPCTKTNEDGYETNPVTRANFTAFFYSVMPLLLESLPTPYARYMFTSHDRIGT</sequence>
<dbReference type="AlphaFoldDB" id="A0A5B7EPU1"/>
<gene>
    <name evidence="1" type="ORF">E2C01_030198</name>
</gene>
<proteinExistence type="predicted"/>
<name>A0A5B7EPU1_PORTR</name>
<protein>
    <submittedName>
        <fullName evidence="1">Uncharacterized protein</fullName>
    </submittedName>
</protein>
<evidence type="ECO:0000313" key="2">
    <source>
        <dbReference type="Proteomes" id="UP000324222"/>
    </source>
</evidence>
<accession>A0A5B7EPU1</accession>
<reference evidence="1 2" key="1">
    <citation type="submission" date="2019-05" db="EMBL/GenBank/DDBJ databases">
        <title>Another draft genome of Portunus trituberculatus and its Hox gene families provides insights of decapod evolution.</title>
        <authorList>
            <person name="Jeong J.-H."/>
            <person name="Song I."/>
            <person name="Kim S."/>
            <person name="Choi T."/>
            <person name="Kim D."/>
            <person name="Ryu S."/>
            <person name="Kim W."/>
        </authorList>
    </citation>
    <scope>NUCLEOTIDE SEQUENCE [LARGE SCALE GENOMIC DNA]</scope>
    <source>
        <tissue evidence="1">Muscle</tissue>
    </source>
</reference>
<dbReference type="Proteomes" id="UP000324222">
    <property type="component" value="Unassembled WGS sequence"/>
</dbReference>
<dbReference type="EMBL" id="VSRR010003591">
    <property type="protein sequence ID" value="MPC36730.1"/>
    <property type="molecule type" value="Genomic_DNA"/>
</dbReference>
<organism evidence="1 2">
    <name type="scientific">Portunus trituberculatus</name>
    <name type="common">Swimming crab</name>
    <name type="synonym">Neptunus trituberculatus</name>
    <dbReference type="NCBI Taxonomy" id="210409"/>
    <lineage>
        <taxon>Eukaryota</taxon>
        <taxon>Metazoa</taxon>
        <taxon>Ecdysozoa</taxon>
        <taxon>Arthropoda</taxon>
        <taxon>Crustacea</taxon>
        <taxon>Multicrustacea</taxon>
        <taxon>Malacostraca</taxon>
        <taxon>Eumalacostraca</taxon>
        <taxon>Eucarida</taxon>
        <taxon>Decapoda</taxon>
        <taxon>Pleocyemata</taxon>
        <taxon>Brachyura</taxon>
        <taxon>Eubrachyura</taxon>
        <taxon>Portunoidea</taxon>
        <taxon>Portunidae</taxon>
        <taxon>Portuninae</taxon>
        <taxon>Portunus</taxon>
    </lineage>
</organism>
<comment type="caution">
    <text evidence="1">The sequence shown here is derived from an EMBL/GenBank/DDBJ whole genome shotgun (WGS) entry which is preliminary data.</text>
</comment>